<organism evidence="1 2">
    <name type="scientific">Homarus americanus</name>
    <name type="common">American lobster</name>
    <dbReference type="NCBI Taxonomy" id="6706"/>
    <lineage>
        <taxon>Eukaryota</taxon>
        <taxon>Metazoa</taxon>
        <taxon>Ecdysozoa</taxon>
        <taxon>Arthropoda</taxon>
        <taxon>Crustacea</taxon>
        <taxon>Multicrustacea</taxon>
        <taxon>Malacostraca</taxon>
        <taxon>Eumalacostraca</taxon>
        <taxon>Eucarida</taxon>
        <taxon>Decapoda</taxon>
        <taxon>Pleocyemata</taxon>
        <taxon>Astacidea</taxon>
        <taxon>Nephropoidea</taxon>
        <taxon>Nephropidae</taxon>
        <taxon>Homarus</taxon>
    </lineage>
</organism>
<comment type="caution">
    <text evidence="1">The sequence shown here is derived from an EMBL/GenBank/DDBJ whole genome shotgun (WGS) entry which is preliminary data.</text>
</comment>
<protein>
    <submittedName>
        <fullName evidence="1">Uncharacterized protein</fullName>
    </submittedName>
</protein>
<keyword evidence="2" id="KW-1185">Reference proteome</keyword>
<dbReference type="Proteomes" id="UP000747542">
    <property type="component" value="Unassembled WGS sequence"/>
</dbReference>
<dbReference type="AlphaFoldDB" id="A0A8J5JY63"/>
<proteinExistence type="predicted"/>
<reference evidence="1" key="1">
    <citation type="journal article" date="2021" name="Sci. Adv.">
        <title>The American lobster genome reveals insights on longevity, neural, and immune adaptations.</title>
        <authorList>
            <person name="Polinski J.M."/>
            <person name="Zimin A.V."/>
            <person name="Clark K.F."/>
            <person name="Kohn A.B."/>
            <person name="Sadowski N."/>
            <person name="Timp W."/>
            <person name="Ptitsyn A."/>
            <person name="Khanna P."/>
            <person name="Romanova D.Y."/>
            <person name="Williams P."/>
            <person name="Greenwood S.J."/>
            <person name="Moroz L.L."/>
            <person name="Walt D.R."/>
            <person name="Bodnar A.G."/>
        </authorList>
    </citation>
    <scope>NUCLEOTIDE SEQUENCE</scope>
    <source>
        <strain evidence="1">GMGI-L3</strain>
    </source>
</reference>
<evidence type="ECO:0000313" key="2">
    <source>
        <dbReference type="Proteomes" id="UP000747542"/>
    </source>
</evidence>
<gene>
    <name evidence="1" type="ORF">Hamer_G010326</name>
</gene>
<dbReference type="EMBL" id="JAHLQT010022185">
    <property type="protein sequence ID" value="KAG7166695.1"/>
    <property type="molecule type" value="Genomic_DNA"/>
</dbReference>
<sequence length="62" mass="6727">MIEISPILQQLGGTLLDCNRWNFCPGCRVALVVAVDKLEQQLQLLLPQGDLGAMGDCILNTS</sequence>
<accession>A0A8J5JY63</accession>
<evidence type="ECO:0000313" key="1">
    <source>
        <dbReference type="EMBL" id="KAG7166695.1"/>
    </source>
</evidence>
<name>A0A8J5JY63_HOMAM</name>